<dbReference type="GO" id="GO:0016491">
    <property type="term" value="F:oxidoreductase activity"/>
    <property type="evidence" value="ECO:0007669"/>
    <property type="project" value="InterPro"/>
</dbReference>
<keyword evidence="3" id="KW-1185">Reference proteome</keyword>
<dbReference type="PANTHER" id="PTHR42852">
    <property type="entry name" value="THIOL:DISULFIDE INTERCHANGE PROTEIN DSBE"/>
    <property type="match status" value="1"/>
</dbReference>
<dbReference type="AlphaFoldDB" id="A0A0J8DFB5"/>
<dbReference type="PANTHER" id="PTHR42852:SF13">
    <property type="entry name" value="PROTEIN DIPZ"/>
    <property type="match status" value="1"/>
</dbReference>
<evidence type="ECO:0000313" key="3">
    <source>
        <dbReference type="Proteomes" id="UP000036756"/>
    </source>
</evidence>
<dbReference type="STRING" id="1121307.CLCY_5c01830"/>
<reference evidence="2 3" key="1">
    <citation type="submission" date="2015-06" db="EMBL/GenBank/DDBJ databases">
        <title>Draft genome sequence of the purine-degrading Clostridium cylindrosporum HC-1 (DSM 605).</title>
        <authorList>
            <person name="Poehlein A."/>
            <person name="Schiel-Bengelsdorf B."/>
            <person name="Bengelsdorf F."/>
            <person name="Daniel R."/>
            <person name="Duerre P."/>
        </authorList>
    </citation>
    <scope>NUCLEOTIDE SEQUENCE [LARGE SCALE GENOMIC DNA]</scope>
    <source>
        <strain evidence="2 3">DSM 605</strain>
    </source>
</reference>
<evidence type="ECO:0000259" key="1">
    <source>
        <dbReference type="PROSITE" id="PS51352"/>
    </source>
</evidence>
<dbReference type="InterPro" id="IPR050553">
    <property type="entry name" value="Thioredoxin_ResA/DsbE_sf"/>
</dbReference>
<dbReference type="GO" id="GO:0016209">
    <property type="term" value="F:antioxidant activity"/>
    <property type="evidence" value="ECO:0007669"/>
    <property type="project" value="InterPro"/>
</dbReference>
<protein>
    <recommendedName>
        <fullName evidence="1">Thioredoxin domain-containing protein</fullName>
    </recommendedName>
</protein>
<accession>A0A0J8DFB5</accession>
<dbReference type="OrthoDB" id="9809733at2"/>
<dbReference type="PROSITE" id="PS51257">
    <property type="entry name" value="PROKAR_LIPOPROTEIN"/>
    <property type="match status" value="1"/>
</dbReference>
<dbReference type="RefSeq" id="WP_048569667.1">
    <property type="nucleotide sequence ID" value="NZ_LFVU01000004.1"/>
</dbReference>
<dbReference type="SUPFAM" id="SSF52833">
    <property type="entry name" value="Thioredoxin-like"/>
    <property type="match status" value="1"/>
</dbReference>
<dbReference type="InterPro" id="IPR036249">
    <property type="entry name" value="Thioredoxin-like_sf"/>
</dbReference>
<dbReference type="CDD" id="cd02966">
    <property type="entry name" value="TlpA_like_family"/>
    <property type="match status" value="1"/>
</dbReference>
<evidence type="ECO:0000313" key="2">
    <source>
        <dbReference type="EMBL" id="KMT22944.1"/>
    </source>
</evidence>
<dbReference type="Gene3D" id="3.40.30.10">
    <property type="entry name" value="Glutaredoxin"/>
    <property type="match status" value="1"/>
</dbReference>
<dbReference type="Proteomes" id="UP000036756">
    <property type="component" value="Unassembled WGS sequence"/>
</dbReference>
<dbReference type="PATRIC" id="fig|1121307.3.peg.2121"/>
<proteinExistence type="predicted"/>
<gene>
    <name evidence="2" type="ORF">CLCY_5c01830</name>
</gene>
<dbReference type="InterPro" id="IPR013766">
    <property type="entry name" value="Thioredoxin_domain"/>
</dbReference>
<organism evidence="2 3">
    <name type="scientific">Clostridium cylindrosporum DSM 605</name>
    <dbReference type="NCBI Taxonomy" id="1121307"/>
    <lineage>
        <taxon>Bacteria</taxon>
        <taxon>Bacillati</taxon>
        <taxon>Bacillota</taxon>
        <taxon>Clostridia</taxon>
        <taxon>Eubacteriales</taxon>
        <taxon>Clostridiaceae</taxon>
        <taxon>Clostridium</taxon>
    </lineage>
</organism>
<sequence>MKKLIYMLTAAILSIGFTGCSTSSKIDTKKIEVNKEVNEVKGQDKQEAPKFELLDANGKKQVSTDYLGKVLVVNFFNTWNADSIKEIPEFMKVGNTYKKEGVEILFINSGEKGEDVTQFISDNPIASLNVLLDLNSEVTKKYGVDSSPTTYVIDRDGYIFARFAKTISKDELISTIKSVL</sequence>
<name>A0A0J8DFB5_CLOCY</name>
<dbReference type="PROSITE" id="PS51352">
    <property type="entry name" value="THIOREDOXIN_2"/>
    <property type="match status" value="1"/>
</dbReference>
<dbReference type="EMBL" id="LFVU01000004">
    <property type="protein sequence ID" value="KMT22944.1"/>
    <property type="molecule type" value="Genomic_DNA"/>
</dbReference>
<dbReference type="Pfam" id="PF00578">
    <property type="entry name" value="AhpC-TSA"/>
    <property type="match status" value="1"/>
</dbReference>
<dbReference type="InterPro" id="IPR000866">
    <property type="entry name" value="AhpC/TSA"/>
</dbReference>
<comment type="caution">
    <text evidence="2">The sequence shown here is derived from an EMBL/GenBank/DDBJ whole genome shotgun (WGS) entry which is preliminary data.</text>
</comment>
<feature type="domain" description="Thioredoxin" evidence="1">
    <location>
        <begin position="42"/>
        <end position="180"/>
    </location>
</feature>